<dbReference type="PANTHER" id="PTHR36434">
    <property type="entry name" value="MEMBRANE PROTEASE YUGP-RELATED"/>
    <property type="match status" value="1"/>
</dbReference>
<evidence type="ECO:0000256" key="1">
    <source>
        <dbReference type="SAM" id="Phobius"/>
    </source>
</evidence>
<dbReference type="Proteomes" id="UP000647491">
    <property type="component" value="Unassembled WGS sequence"/>
</dbReference>
<evidence type="ECO:0000313" key="2">
    <source>
        <dbReference type="EMBL" id="MBC8598996.1"/>
    </source>
</evidence>
<evidence type="ECO:0000313" key="3">
    <source>
        <dbReference type="Proteomes" id="UP000647491"/>
    </source>
</evidence>
<name>A0ABR7NSA6_9FIRM</name>
<keyword evidence="1" id="KW-1133">Transmembrane helix</keyword>
<feature type="transmembrane region" description="Helical" evidence="1">
    <location>
        <begin position="141"/>
        <end position="168"/>
    </location>
</feature>
<dbReference type="Pfam" id="PF04298">
    <property type="entry name" value="Zn_peptidase_2"/>
    <property type="match status" value="1"/>
</dbReference>
<gene>
    <name evidence="2" type="ORF">H8708_07095</name>
</gene>
<feature type="transmembrane region" description="Helical" evidence="1">
    <location>
        <begin position="209"/>
        <end position="232"/>
    </location>
</feature>
<dbReference type="InterPro" id="IPR007395">
    <property type="entry name" value="Zn_peptidase_2"/>
</dbReference>
<keyword evidence="3" id="KW-1185">Reference proteome</keyword>
<dbReference type="EMBL" id="JACRTJ010000015">
    <property type="protein sequence ID" value="MBC8598996.1"/>
    <property type="molecule type" value="Genomic_DNA"/>
</dbReference>
<keyword evidence="1" id="KW-0472">Membrane</keyword>
<dbReference type="RefSeq" id="WP_262427425.1">
    <property type="nucleotide sequence ID" value="NZ_JACRTJ010000015.1"/>
</dbReference>
<reference evidence="2 3" key="1">
    <citation type="submission" date="2020-08" db="EMBL/GenBank/DDBJ databases">
        <title>Genome public.</title>
        <authorList>
            <person name="Liu C."/>
            <person name="Sun Q."/>
        </authorList>
    </citation>
    <scope>NUCLEOTIDE SEQUENCE [LARGE SCALE GENOMIC DNA]</scope>
    <source>
        <strain evidence="2 3">BX10</strain>
    </source>
</reference>
<protein>
    <submittedName>
        <fullName evidence="2">Zinc metallopeptidase</fullName>
    </submittedName>
</protein>
<keyword evidence="1" id="KW-0812">Transmembrane</keyword>
<sequence>MYGYGYGYRLDPTIFLVLIGVLLSLWAQNRVNSTFARYSRVRSFSGMTGAEAARRLLNAQGIYDVTVQPVSGKLTDHYDPRTKVVKLSDSVYNATSVAAIGVAAHECGHAMQHNEGYGPLRFRSALVPVANFGSQLSWPMILLGILFGGLGSPLVQVGILMFSLAVLFQLVTLPVEFNASSRAVRLLDSQGILSGEEVDGTRKVLKAAALTYVAAAAGSILQLLRLVILFGGRDRDND</sequence>
<organism evidence="2 3">
    <name type="scientific">Enterocloster hominis</name>
    <name type="common">ex Liu et al. 2021</name>
    <dbReference type="NCBI Taxonomy" id="2763663"/>
    <lineage>
        <taxon>Bacteria</taxon>
        <taxon>Bacillati</taxon>
        <taxon>Bacillota</taxon>
        <taxon>Clostridia</taxon>
        <taxon>Lachnospirales</taxon>
        <taxon>Lachnospiraceae</taxon>
        <taxon>Enterocloster</taxon>
    </lineage>
</organism>
<dbReference type="PANTHER" id="PTHR36434:SF1">
    <property type="entry name" value="MEMBRANE PROTEASE YUGP-RELATED"/>
    <property type="match status" value="1"/>
</dbReference>
<comment type="caution">
    <text evidence="2">The sequence shown here is derived from an EMBL/GenBank/DDBJ whole genome shotgun (WGS) entry which is preliminary data.</text>
</comment>
<feature type="transmembrane region" description="Helical" evidence="1">
    <location>
        <begin position="6"/>
        <end position="27"/>
    </location>
</feature>
<proteinExistence type="predicted"/>
<accession>A0ABR7NSA6</accession>